<evidence type="ECO:0000256" key="1">
    <source>
        <dbReference type="SAM" id="MobiDB-lite"/>
    </source>
</evidence>
<keyword evidence="2" id="KW-0812">Transmembrane</keyword>
<dbReference type="KEGG" id="cii:CIMIT_05510"/>
<evidence type="ECO:0000256" key="2">
    <source>
        <dbReference type="SAM" id="Phobius"/>
    </source>
</evidence>
<evidence type="ECO:0000313" key="6">
    <source>
        <dbReference type="Proteomes" id="UP000028780"/>
    </source>
</evidence>
<feature type="region of interest" description="Disordered" evidence="1">
    <location>
        <begin position="26"/>
        <end position="62"/>
    </location>
</feature>
<feature type="compositionally biased region" description="Basic and acidic residues" evidence="1">
    <location>
        <begin position="51"/>
        <end position="61"/>
    </location>
</feature>
<dbReference type="Proteomes" id="UP000028780">
    <property type="component" value="Chromosome"/>
</dbReference>
<gene>
    <name evidence="4" type="ORF">CIMIT_05510</name>
    <name evidence="5" type="ORF">SAMEA4535761_01168</name>
</gene>
<organism evidence="4 6">
    <name type="scientific">Corynebacterium imitans</name>
    <dbReference type="NCBI Taxonomy" id="156978"/>
    <lineage>
        <taxon>Bacteria</taxon>
        <taxon>Bacillati</taxon>
        <taxon>Actinomycetota</taxon>
        <taxon>Actinomycetes</taxon>
        <taxon>Mycobacteriales</taxon>
        <taxon>Corynebacteriaceae</taxon>
        <taxon>Corynebacterium</taxon>
    </lineage>
</organism>
<evidence type="ECO:0008006" key="8">
    <source>
        <dbReference type="Google" id="ProtNLM"/>
    </source>
</evidence>
<reference evidence="4 6" key="1">
    <citation type="submission" date="2014-08" db="EMBL/GenBank/DDBJ databases">
        <title>Complete genome sequence of Corynebacterium imitans DSM 44264, isolated from a five-month-old boy with suspected pharyngeal diphtheria.</title>
        <authorList>
            <person name="Mollmann S."/>
            <person name="Albersmeier A."/>
            <person name="Ruckert C."/>
            <person name="Tauch A."/>
        </authorList>
    </citation>
    <scope>NUCLEOTIDE SEQUENCE [LARGE SCALE GENOMIC DNA]</scope>
    <source>
        <strain evidence="4 6">DSM 44264</strain>
    </source>
</reference>
<evidence type="ECO:0000313" key="7">
    <source>
        <dbReference type="Proteomes" id="UP000215374"/>
    </source>
</evidence>
<proteinExistence type="predicted"/>
<evidence type="ECO:0000313" key="4">
    <source>
        <dbReference type="EMBL" id="AIJ33431.1"/>
    </source>
</evidence>
<evidence type="ECO:0000256" key="3">
    <source>
        <dbReference type="SAM" id="SignalP"/>
    </source>
</evidence>
<name>A0A076NML7_9CORY</name>
<protein>
    <recommendedName>
        <fullName evidence="8">Secreted protein</fullName>
    </recommendedName>
</protein>
<dbReference type="RefSeq" id="WP_038590224.1">
    <property type="nucleotide sequence ID" value="NZ_CP009211.1"/>
</dbReference>
<dbReference type="eggNOG" id="ENOG5031JF3">
    <property type="taxonomic scope" value="Bacteria"/>
</dbReference>
<keyword evidence="3" id="KW-0732">Signal</keyword>
<sequence>MRQTTLAGIVAATLVLSVVPSAPFAGADEGASESEAPKDALGSLDYDAENDPMHLDPEKNPVKKVSSSDMFLDWTKDMEEGEGKEFVQAWAKNSSVPDTANPVELWKQEAQGSAKMSSGFFTGDFAQSSAGSSQAASALIPTLIGMLIIGQTIELIMRGIRMAQR</sequence>
<dbReference type="HOGENOM" id="CLU_1608099_0_0_11"/>
<dbReference type="EMBL" id="CP009211">
    <property type="protein sequence ID" value="AIJ33431.1"/>
    <property type="molecule type" value="Genomic_DNA"/>
</dbReference>
<keyword evidence="6" id="KW-1185">Reference proteome</keyword>
<evidence type="ECO:0000313" key="5">
    <source>
        <dbReference type="EMBL" id="SNV69611.1"/>
    </source>
</evidence>
<dbReference type="AlphaFoldDB" id="A0A076NML7"/>
<dbReference type="Proteomes" id="UP000215374">
    <property type="component" value="Chromosome 1"/>
</dbReference>
<dbReference type="STRING" id="156978.CIMIT_05510"/>
<dbReference type="OrthoDB" id="4414332at2"/>
<dbReference type="EMBL" id="LT906467">
    <property type="protein sequence ID" value="SNV69611.1"/>
    <property type="molecule type" value="Genomic_DNA"/>
</dbReference>
<keyword evidence="2" id="KW-1133">Transmembrane helix</keyword>
<feature type="signal peptide" evidence="3">
    <location>
        <begin position="1"/>
        <end position="27"/>
    </location>
</feature>
<keyword evidence="2" id="KW-0472">Membrane</keyword>
<accession>A0A076NML7</accession>
<feature type="chain" id="PRO_5001715846" description="Secreted protein" evidence="3">
    <location>
        <begin position="28"/>
        <end position="165"/>
    </location>
</feature>
<feature type="transmembrane region" description="Helical" evidence="2">
    <location>
        <begin position="138"/>
        <end position="157"/>
    </location>
</feature>
<reference evidence="5 7" key="2">
    <citation type="submission" date="2017-06" db="EMBL/GenBank/DDBJ databases">
        <authorList>
            <consortium name="Pathogen Informatics"/>
        </authorList>
    </citation>
    <scope>NUCLEOTIDE SEQUENCE [LARGE SCALE GENOMIC DNA]</scope>
    <source>
        <strain evidence="5 7">NCTC13015</strain>
    </source>
</reference>